<feature type="non-terminal residue" evidence="2">
    <location>
        <position position="1"/>
    </location>
</feature>
<name>K0S6I9_THAOC</name>
<evidence type="ECO:0000313" key="3">
    <source>
        <dbReference type="Proteomes" id="UP000266841"/>
    </source>
</evidence>
<protein>
    <submittedName>
        <fullName evidence="2">Uncharacterized protein</fullName>
    </submittedName>
</protein>
<organism evidence="2 3">
    <name type="scientific">Thalassiosira oceanica</name>
    <name type="common">Marine diatom</name>
    <dbReference type="NCBI Taxonomy" id="159749"/>
    <lineage>
        <taxon>Eukaryota</taxon>
        <taxon>Sar</taxon>
        <taxon>Stramenopiles</taxon>
        <taxon>Ochrophyta</taxon>
        <taxon>Bacillariophyta</taxon>
        <taxon>Coscinodiscophyceae</taxon>
        <taxon>Thalassiosirophycidae</taxon>
        <taxon>Thalassiosirales</taxon>
        <taxon>Thalassiosiraceae</taxon>
        <taxon>Thalassiosira</taxon>
    </lineage>
</organism>
<gene>
    <name evidence="2" type="ORF">THAOC_18706</name>
</gene>
<evidence type="ECO:0000256" key="1">
    <source>
        <dbReference type="SAM" id="MobiDB-lite"/>
    </source>
</evidence>
<dbReference type="EMBL" id="AGNL01020618">
    <property type="protein sequence ID" value="EJK60880.1"/>
    <property type="molecule type" value="Genomic_DNA"/>
</dbReference>
<dbReference type="Proteomes" id="UP000266841">
    <property type="component" value="Unassembled WGS sequence"/>
</dbReference>
<accession>K0S6I9</accession>
<comment type="caution">
    <text evidence="2">The sequence shown here is derived from an EMBL/GenBank/DDBJ whole genome shotgun (WGS) entry which is preliminary data.</text>
</comment>
<sequence length="152" mass="16892">DSDACRSSILTSYVPREGSPAPIVLCRWVVNATPRRIELGDAAARGGTVRLALVSRRRENSNPPAAFVRCGLFRPLNASEEAHHQQAITSNAPLLLVALSSQLLLNIMHSRRLCRGTSLFRTDKTRLKNRNDDPLETRPNFPMLDHPPRGPH</sequence>
<evidence type="ECO:0000313" key="2">
    <source>
        <dbReference type="EMBL" id="EJK60880.1"/>
    </source>
</evidence>
<feature type="region of interest" description="Disordered" evidence="1">
    <location>
        <begin position="125"/>
        <end position="152"/>
    </location>
</feature>
<proteinExistence type="predicted"/>
<keyword evidence="3" id="KW-1185">Reference proteome</keyword>
<dbReference type="AlphaFoldDB" id="K0S6I9"/>
<reference evidence="2 3" key="1">
    <citation type="journal article" date="2012" name="Genome Biol.">
        <title>Genome and low-iron response of an oceanic diatom adapted to chronic iron limitation.</title>
        <authorList>
            <person name="Lommer M."/>
            <person name="Specht M."/>
            <person name="Roy A.S."/>
            <person name="Kraemer L."/>
            <person name="Andreson R."/>
            <person name="Gutowska M.A."/>
            <person name="Wolf J."/>
            <person name="Bergner S.V."/>
            <person name="Schilhabel M.B."/>
            <person name="Klostermeier U.C."/>
            <person name="Beiko R.G."/>
            <person name="Rosenstiel P."/>
            <person name="Hippler M."/>
            <person name="Laroche J."/>
        </authorList>
    </citation>
    <scope>NUCLEOTIDE SEQUENCE [LARGE SCALE GENOMIC DNA]</scope>
    <source>
        <strain evidence="2 3">CCMP1005</strain>
    </source>
</reference>
<feature type="compositionally biased region" description="Basic and acidic residues" evidence="1">
    <location>
        <begin position="125"/>
        <end position="136"/>
    </location>
</feature>